<name>A0A0C1Y0T1_9CYAN</name>
<dbReference type="InterPro" id="IPR036249">
    <property type="entry name" value="Thioredoxin-like_sf"/>
</dbReference>
<comment type="caution">
    <text evidence="4">The sequence shown here is derived from an EMBL/GenBank/DDBJ whole genome shotgun (WGS) entry which is preliminary data.</text>
</comment>
<reference evidence="4" key="3">
    <citation type="submission" date="2020-02" db="EMBL/GenBank/DDBJ databases">
        <authorList>
            <person name="Sarangi A.N."/>
            <person name="Ghosh S."/>
            <person name="Mukherjee M."/>
            <person name="Tripathy S."/>
        </authorList>
    </citation>
    <scope>NUCLEOTIDE SEQUENCE</scope>
    <source>
        <strain evidence="4">BDU141951</strain>
    </source>
</reference>
<accession>A0A0C1Y0T1</accession>
<keyword evidence="2" id="KW-0049">Antioxidant</keyword>
<dbReference type="InterPro" id="IPR050455">
    <property type="entry name" value="Tpx_Peroxidase_subfamily"/>
</dbReference>
<evidence type="ECO:0000256" key="1">
    <source>
        <dbReference type="ARBA" id="ARBA00022559"/>
    </source>
</evidence>
<keyword evidence="1" id="KW-0575">Peroxidase</keyword>
<dbReference type="InterPro" id="IPR013766">
    <property type="entry name" value="Thioredoxin_domain"/>
</dbReference>
<keyword evidence="1" id="KW-0560">Oxidoreductase</keyword>
<dbReference type="Pfam" id="PF00578">
    <property type="entry name" value="AhpC-TSA"/>
    <property type="match status" value="1"/>
</dbReference>
<dbReference type="EMBL" id="JTHE02000003">
    <property type="protein sequence ID" value="NEV66381.1"/>
    <property type="molecule type" value="Genomic_DNA"/>
</dbReference>
<dbReference type="AlphaFoldDB" id="A0A0C1Y0T1"/>
<dbReference type="SUPFAM" id="SSF52833">
    <property type="entry name" value="Thioredoxin-like"/>
    <property type="match status" value="1"/>
</dbReference>
<dbReference type="PROSITE" id="PS51352">
    <property type="entry name" value="THIOREDOXIN_2"/>
    <property type="match status" value="1"/>
</dbReference>
<keyword evidence="3" id="KW-0676">Redox-active center</keyword>
<dbReference type="PANTHER" id="PTHR43110">
    <property type="entry name" value="THIOL PEROXIDASE"/>
    <property type="match status" value="1"/>
</dbReference>
<reference evidence="4" key="2">
    <citation type="journal article" date="2015" name="Genome Announc.">
        <title>Draft Genome Sequence of Filamentous Marine Cyanobacterium Lyngbya confervoides Strain BDU141951.</title>
        <authorList>
            <person name="Chandrababunaidu M.M."/>
            <person name="Sen D."/>
            <person name="Tripathy S."/>
        </authorList>
    </citation>
    <scope>NUCLEOTIDE SEQUENCE</scope>
    <source>
        <strain evidence="4">BDU141951</strain>
    </source>
</reference>
<dbReference type="Gene3D" id="3.40.30.10">
    <property type="entry name" value="Glutaredoxin"/>
    <property type="match status" value="1"/>
</dbReference>
<dbReference type="GO" id="GO:0004601">
    <property type="term" value="F:peroxidase activity"/>
    <property type="evidence" value="ECO:0007669"/>
    <property type="project" value="UniProtKB-KW"/>
</dbReference>
<evidence type="ECO:0000256" key="3">
    <source>
        <dbReference type="ARBA" id="ARBA00023284"/>
    </source>
</evidence>
<evidence type="ECO:0000256" key="2">
    <source>
        <dbReference type="ARBA" id="ARBA00022862"/>
    </source>
</evidence>
<proteinExistence type="predicted"/>
<dbReference type="PANTHER" id="PTHR43110:SF1">
    <property type="entry name" value="THIOL PEROXIDASE"/>
    <property type="match status" value="1"/>
</dbReference>
<protein>
    <submittedName>
        <fullName evidence="4">Redoxin domain-containing protein</fullName>
    </submittedName>
</protein>
<gene>
    <name evidence="4" type="ORF">QQ91_004550</name>
</gene>
<reference evidence="4" key="1">
    <citation type="submission" date="2014-11" db="EMBL/GenBank/DDBJ databases">
        <authorList>
            <person name="Malar M.C."/>
            <person name="Sen D."/>
            <person name="Tripathy S."/>
        </authorList>
    </citation>
    <scope>NUCLEOTIDE SEQUENCE</scope>
    <source>
        <strain evidence="4">BDU141951</strain>
    </source>
</reference>
<organism evidence="4">
    <name type="scientific">Lyngbya confervoides BDU141951</name>
    <dbReference type="NCBI Taxonomy" id="1574623"/>
    <lineage>
        <taxon>Bacteria</taxon>
        <taxon>Bacillati</taxon>
        <taxon>Cyanobacteriota</taxon>
        <taxon>Cyanophyceae</taxon>
        <taxon>Oscillatoriophycideae</taxon>
        <taxon>Oscillatoriales</taxon>
        <taxon>Microcoleaceae</taxon>
        <taxon>Lyngbya</taxon>
    </lineage>
</organism>
<evidence type="ECO:0000313" key="4">
    <source>
        <dbReference type="EMBL" id="NEV66381.1"/>
    </source>
</evidence>
<dbReference type="InterPro" id="IPR000866">
    <property type="entry name" value="AhpC/TSA"/>
</dbReference>
<sequence>MTGLTNAPTPKSALIDERFWRNFIPVPAGNRFQLGDRAPDFTLIEAGTRQPYRLSQHWGERPVVLEFTRIFTERHYCPLCFPHLVAMNEAYAKFAAAGAQVILITSTTLAQSQVVKTDLNLQPPLLCDPFCEVFRQYGAGQALGAPLSAQFVLDKYGRLRYWHHFSFLDYNAEPLQLLYTLSTLPSD</sequence>